<dbReference type="Gene3D" id="3.40.50.1240">
    <property type="entry name" value="Phosphoglycerate mutase-like"/>
    <property type="match status" value="1"/>
</dbReference>
<dbReference type="AlphaFoldDB" id="A0A4Q2UBV0"/>
<dbReference type="InterPro" id="IPR051021">
    <property type="entry name" value="Mito_Ser/Thr_phosphatase"/>
</dbReference>
<dbReference type="SMART" id="SM00855">
    <property type="entry name" value="PGAM"/>
    <property type="match status" value="1"/>
</dbReference>
<dbReference type="PANTHER" id="PTHR20935">
    <property type="entry name" value="PHOSPHOGLYCERATE MUTASE-RELATED"/>
    <property type="match status" value="1"/>
</dbReference>
<dbReference type="Proteomes" id="UP000290407">
    <property type="component" value="Unassembled WGS sequence"/>
</dbReference>
<evidence type="ECO:0000256" key="1">
    <source>
        <dbReference type="ARBA" id="ARBA00022801"/>
    </source>
</evidence>
<comment type="caution">
    <text evidence="3">The sequence shown here is derived from an EMBL/GenBank/DDBJ whole genome shotgun (WGS) entry which is preliminary data.</text>
</comment>
<sequence>MMRTLYIVRHAKAEERNMFAADHDRQLTSEGIMAAARVGRYLHSRQVMPGHIISSTAPRAKDTARVVAEQLGFETSQIQLNPNLFDGGPKAYLEAINDLPDTIDSAMIVGHNPDVSYFAEFLTHQSIGSMSKGAVVAVSFEGLNWSEVSGRTGSVAFEIAPKKLPNS</sequence>
<dbReference type="Pfam" id="PF00300">
    <property type="entry name" value="His_Phos_1"/>
    <property type="match status" value="1"/>
</dbReference>
<dbReference type="InterPro" id="IPR029033">
    <property type="entry name" value="His_PPase_superfam"/>
</dbReference>
<evidence type="ECO:0000256" key="2">
    <source>
        <dbReference type="PIRSR" id="PIRSR613078-2"/>
    </source>
</evidence>
<dbReference type="GO" id="GO:0016787">
    <property type="term" value="F:hydrolase activity"/>
    <property type="evidence" value="ECO:0007669"/>
    <property type="project" value="UniProtKB-KW"/>
</dbReference>
<accession>A0A4Q2UBV0</accession>
<evidence type="ECO:0000313" key="3">
    <source>
        <dbReference type="EMBL" id="RYC66437.1"/>
    </source>
</evidence>
<dbReference type="PANTHER" id="PTHR20935:SF1">
    <property type="entry name" value="SLL1549 PROTEIN"/>
    <property type="match status" value="1"/>
</dbReference>
<gene>
    <name evidence="3" type="ORF">EQG79_29665</name>
</gene>
<dbReference type="EMBL" id="SBLB01000015">
    <property type="protein sequence ID" value="RYC66437.1"/>
    <property type="molecule type" value="Genomic_DNA"/>
</dbReference>
<dbReference type="RefSeq" id="WP_077920092.1">
    <property type="nucleotide sequence ID" value="NZ_SBLB01000015.1"/>
</dbReference>
<evidence type="ECO:0000313" key="4">
    <source>
        <dbReference type="Proteomes" id="UP000290407"/>
    </source>
</evidence>
<name>A0A4Q2UBV0_9BACT</name>
<protein>
    <submittedName>
        <fullName evidence="3">Phosphohistidine phosphatase</fullName>
    </submittedName>
</protein>
<dbReference type="CDD" id="cd07067">
    <property type="entry name" value="HP_PGM_like"/>
    <property type="match status" value="1"/>
</dbReference>
<dbReference type="InterPro" id="IPR013078">
    <property type="entry name" value="His_Pase_superF_clade-1"/>
</dbReference>
<keyword evidence="4" id="KW-1185">Reference proteome</keyword>
<keyword evidence="1" id="KW-0378">Hydrolase</keyword>
<dbReference type="SUPFAM" id="SSF53254">
    <property type="entry name" value="Phosphoglycerate mutase-like"/>
    <property type="match status" value="1"/>
</dbReference>
<proteinExistence type="predicted"/>
<feature type="binding site" evidence="2">
    <location>
        <position position="59"/>
    </location>
    <ligand>
        <name>substrate</name>
    </ligand>
</feature>
<organism evidence="3 4">
    <name type="scientific">Spirosoma sordidisoli</name>
    <dbReference type="NCBI Taxonomy" id="2502893"/>
    <lineage>
        <taxon>Bacteria</taxon>
        <taxon>Pseudomonadati</taxon>
        <taxon>Bacteroidota</taxon>
        <taxon>Cytophagia</taxon>
        <taxon>Cytophagales</taxon>
        <taxon>Cytophagaceae</taxon>
        <taxon>Spirosoma</taxon>
    </lineage>
</organism>
<reference evidence="3 4" key="1">
    <citation type="submission" date="2019-01" db="EMBL/GenBank/DDBJ databases">
        <title>Spirosoma flava sp. nov., a propanil-degrading bacterium isolated from herbicide-contaminated soil.</title>
        <authorList>
            <person name="Zhang L."/>
            <person name="Jiang J.-D."/>
        </authorList>
    </citation>
    <scope>NUCLEOTIDE SEQUENCE [LARGE SCALE GENOMIC DNA]</scope>
    <source>
        <strain evidence="3 4">TY50</strain>
    </source>
</reference>